<evidence type="ECO:0000313" key="1">
    <source>
        <dbReference type="EMBL" id="KAK3059060.1"/>
    </source>
</evidence>
<dbReference type="InterPro" id="IPR038883">
    <property type="entry name" value="AN11006-like"/>
</dbReference>
<evidence type="ECO:0000313" key="2">
    <source>
        <dbReference type="Proteomes" id="UP001271007"/>
    </source>
</evidence>
<name>A0AAJ0GJZ1_9PEZI</name>
<gene>
    <name evidence="1" type="ORF">LTR09_000626</name>
</gene>
<proteinExistence type="predicted"/>
<evidence type="ECO:0008006" key="3">
    <source>
        <dbReference type="Google" id="ProtNLM"/>
    </source>
</evidence>
<dbReference type="PANTHER" id="PTHR42085">
    <property type="entry name" value="F-BOX DOMAIN-CONTAINING PROTEIN"/>
    <property type="match status" value="1"/>
</dbReference>
<organism evidence="1 2">
    <name type="scientific">Extremus antarcticus</name>
    <dbReference type="NCBI Taxonomy" id="702011"/>
    <lineage>
        <taxon>Eukaryota</taxon>
        <taxon>Fungi</taxon>
        <taxon>Dikarya</taxon>
        <taxon>Ascomycota</taxon>
        <taxon>Pezizomycotina</taxon>
        <taxon>Dothideomycetes</taxon>
        <taxon>Dothideomycetidae</taxon>
        <taxon>Mycosphaerellales</taxon>
        <taxon>Extremaceae</taxon>
        <taxon>Extremus</taxon>
    </lineage>
</organism>
<comment type="caution">
    <text evidence="1">The sequence shown here is derived from an EMBL/GenBank/DDBJ whole genome shotgun (WGS) entry which is preliminary data.</text>
</comment>
<reference evidence="1" key="1">
    <citation type="submission" date="2023-04" db="EMBL/GenBank/DDBJ databases">
        <title>Black Yeasts Isolated from many extreme environments.</title>
        <authorList>
            <person name="Coleine C."/>
            <person name="Stajich J.E."/>
            <person name="Selbmann L."/>
        </authorList>
    </citation>
    <scope>NUCLEOTIDE SEQUENCE</scope>
    <source>
        <strain evidence="1">CCFEE 5312</strain>
    </source>
</reference>
<keyword evidence="2" id="KW-1185">Reference proteome</keyword>
<protein>
    <recommendedName>
        <fullName evidence="3">F-box domain-containing protein</fullName>
    </recommendedName>
</protein>
<dbReference type="Proteomes" id="UP001271007">
    <property type="component" value="Unassembled WGS sequence"/>
</dbReference>
<dbReference type="AlphaFoldDB" id="A0AAJ0GJZ1"/>
<sequence length="228" mass="25868">MDKSPLNKLPRELRDTINESAMSHVDPIVVDLHSGHPHLVHPPKSQNVLASTRVCKQMREECAPLFYSGNRFILVAKRKFIEETPWQRALCRWLASISYQQHLHLSQVVIDIGTTLTLGSRPIDGMLRIVSDALSLFDVGRTRLSLRIGVIVGGGLSTNLDLGFVLPLTDTNAAMDSIDEAIRIQGMRVERWAEIMGSELYVRSVKEDLRKYGRKLEDFVNRVELLRR</sequence>
<dbReference type="PANTHER" id="PTHR42085:SF1">
    <property type="entry name" value="F-BOX DOMAIN-CONTAINING PROTEIN"/>
    <property type="match status" value="1"/>
</dbReference>
<accession>A0AAJ0GJZ1</accession>
<dbReference type="EMBL" id="JAWDJX010000001">
    <property type="protein sequence ID" value="KAK3059060.1"/>
    <property type="molecule type" value="Genomic_DNA"/>
</dbReference>